<dbReference type="Proteomes" id="UP000314986">
    <property type="component" value="Unassembled WGS sequence"/>
</dbReference>
<sequence length="474" mass="53065">MWAKRAQQRPTDSRGLASFPLPPPRDDVYLFFPPLRPSLPPPPHSESVTHIVSENNSGDEVLAFVEKQSTVSGERLSAAALVDITWFTDSMGAGRLLEIETRHRLQSVFSAGASSAAIPTYACQRRTTLNNHNKVLTDALKILAENAEYYESVGRYLAFTRVSSILKSLPYAVTSVDSLRGFPGLGEHCRKVIEEILEDGVCQEVESVTQSQRYQTLTLFTSIFGVGVKTAEKWYKEQHQTLADLRASQIRFTKEQQVGLQYYEDLTTPVTRAEADMIRKTVEEAVYRYLPGAVITLAGGFRRGKETGHDVDFLITHPEEGKEKGLVTKVIQHMASQVGLRHSDTTHHQAIMSCSSVVRALASQKCRKQETSKFDHFERCFTIVKLNQELGAGGQGAGHRPEDKHWKAVRVDLVIVPISQFAYALLGWTGSQVSKMLCNFPHLHSQNEYFSAAAEEEIFAHLELDYIAPWERNA</sequence>
<feature type="binding site" evidence="7">
    <location>
        <position position="310"/>
    </location>
    <ligand>
        <name>Mg(2+)</name>
        <dbReference type="ChEBI" id="CHEBI:18420"/>
    </ligand>
</feature>
<feature type="region of interest" description="Disordered" evidence="8">
    <location>
        <begin position="1"/>
        <end position="20"/>
    </location>
</feature>
<dbReference type="PIRSF" id="PIRSF000817">
    <property type="entry name" value="DNA_NT"/>
    <property type="match status" value="1"/>
</dbReference>
<dbReference type="InterPro" id="IPR018944">
    <property type="entry name" value="DNA_pol_lambd_fingers_domain"/>
</dbReference>
<dbReference type="Gene3D" id="1.10.150.110">
    <property type="entry name" value="DNA polymerase beta, N-terminal domain-like"/>
    <property type="match status" value="1"/>
</dbReference>
<dbReference type="InterPro" id="IPR028207">
    <property type="entry name" value="DNA_pol_B_palm_palm"/>
</dbReference>
<evidence type="ECO:0000256" key="4">
    <source>
        <dbReference type="ARBA" id="ARBA00022842"/>
    </source>
</evidence>
<dbReference type="InterPro" id="IPR043519">
    <property type="entry name" value="NT_sf"/>
</dbReference>
<evidence type="ECO:0000313" key="11">
    <source>
        <dbReference type="Proteomes" id="UP000314986"/>
    </source>
</evidence>
<dbReference type="InterPro" id="IPR001726">
    <property type="entry name" value="TdT/Mu"/>
</dbReference>
<evidence type="ECO:0000256" key="3">
    <source>
        <dbReference type="ARBA" id="ARBA00022723"/>
    </source>
</evidence>
<keyword evidence="5 6" id="KW-0539">Nucleus</keyword>
<feature type="binding site" evidence="7">
    <location>
        <position position="412"/>
    </location>
    <ligand>
        <name>Mg(2+)</name>
        <dbReference type="ChEBI" id="CHEBI:18420"/>
    </ligand>
</feature>
<reference evidence="11" key="1">
    <citation type="journal article" date="2006" name="Science">
        <title>Ancient noncoding elements conserved in the human genome.</title>
        <authorList>
            <person name="Venkatesh B."/>
            <person name="Kirkness E.F."/>
            <person name="Loh Y.H."/>
            <person name="Halpern A.L."/>
            <person name="Lee A.P."/>
            <person name="Johnson J."/>
            <person name="Dandona N."/>
            <person name="Viswanathan L.D."/>
            <person name="Tay A."/>
            <person name="Venter J.C."/>
            <person name="Strausberg R.L."/>
            <person name="Brenner S."/>
        </authorList>
    </citation>
    <scope>NUCLEOTIDE SEQUENCE [LARGE SCALE GENOMIC DNA]</scope>
</reference>
<reference evidence="11" key="2">
    <citation type="journal article" date="2007" name="PLoS Biol.">
        <title>Survey sequencing and comparative analysis of the elephant shark (Callorhinchus milii) genome.</title>
        <authorList>
            <person name="Venkatesh B."/>
            <person name="Kirkness E.F."/>
            <person name="Loh Y.H."/>
            <person name="Halpern A.L."/>
            <person name="Lee A.P."/>
            <person name="Johnson J."/>
            <person name="Dandona N."/>
            <person name="Viswanathan L.D."/>
            <person name="Tay A."/>
            <person name="Venter J.C."/>
            <person name="Strausberg R.L."/>
            <person name="Brenner S."/>
        </authorList>
    </citation>
    <scope>NUCLEOTIDE SEQUENCE [LARGE SCALE GENOMIC DNA]</scope>
</reference>
<reference evidence="10" key="4">
    <citation type="submission" date="2025-08" db="UniProtKB">
        <authorList>
            <consortium name="Ensembl"/>
        </authorList>
    </citation>
    <scope>IDENTIFICATION</scope>
</reference>
<keyword evidence="3 6" id="KW-0479">Metal-binding</keyword>
<dbReference type="GO" id="GO:0046872">
    <property type="term" value="F:metal ion binding"/>
    <property type="evidence" value="ECO:0007669"/>
    <property type="project" value="UniProtKB-UniRule"/>
</dbReference>
<comment type="catalytic activity">
    <reaction evidence="6">
        <text>DNA(n) + a 2'-deoxyribonucleoside 5'-triphosphate = DNA(n+1) + diphosphate</text>
        <dbReference type="Rhea" id="RHEA:22508"/>
        <dbReference type="Rhea" id="RHEA-COMP:17339"/>
        <dbReference type="Rhea" id="RHEA-COMP:17340"/>
        <dbReference type="ChEBI" id="CHEBI:33019"/>
        <dbReference type="ChEBI" id="CHEBI:61560"/>
        <dbReference type="ChEBI" id="CHEBI:173112"/>
        <dbReference type="EC" id="2.7.7.7"/>
    </reaction>
</comment>
<keyword evidence="6" id="KW-0548">Nucleotidyltransferase</keyword>
<name>A0A4W3IL52_CALMI</name>
<reference evidence="10" key="5">
    <citation type="submission" date="2025-09" db="UniProtKB">
        <authorList>
            <consortium name="Ensembl"/>
        </authorList>
    </citation>
    <scope>IDENTIFICATION</scope>
</reference>
<keyword evidence="6" id="KW-0808">Transferase</keyword>
<dbReference type="InterPro" id="IPR027249">
    <property type="entry name" value="DNA/RNApol_mu"/>
</dbReference>
<keyword evidence="4 6" id="KW-0460">Magnesium</keyword>
<dbReference type="PIRSF" id="PIRSF501176">
    <property type="entry name" value="DNApol_mu"/>
    <property type="match status" value="1"/>
</dbReference>
<evidence type="ECO:0000256" key="7">
    <source>
        <dbReference type="PIRSR" id="PIRSR000817-1"/>
    </source>
</evidence>
<evidence type="ECO:0000256" key="6">
    <source>
        <dbReference type="PIRNR" id="PIRNR000817"/>
    </source>
</evidence>
<feature type="domain" description="BRCT" evidence="9">
    <location>
        <begin position="45"/>
        <end position="104"/>
    </location>
</feature>
<dbReference type="PANTHER" id="PTHR11276">
    <property type="entry name" value="DNA POLYMERASE TYPE-X FAMILY MEMBER"/>
    <property type="match status" value="1"/>
</dbReference>
<comment type="function">
    <text evidence="6">Gap-filling polymerase involved in repair of DNA double-strand breaks by non-homologous end joining (NHEJ).</text>
</comment>
<dbReference type="Gene3D" id="1.10.150.20">
    <property type="entry name" value="5' to 3' exonuclease, C-terminal subdomain"/>
    <property type="match status" value="1"/>
</dbReference>
<evidence type="ECO:0000256" key="1">
    <source>
        <dbReference type="ARBA" id="ARBA00001946"/>
    </source>
</evidence>
<dbReference type="InterPro" id="IPR010996">
    <property type="entry name" value="HHH_MUS81"/>
</dbReference>
<proteinExistence type="inferred from homology"/>
<dbReference type="SUPFAM" id="SSF47802">
    <property type="entry name" value="DNA polymerase beta, N-terminal domain-like"/>
    <property type="match status" value="1"/>
</dbReference>
<dbReference type="InterPro" id="IPR002054">
    <property type="entry name" value="DNA-dir_DNA_pol_X"/>
</dbReference>
<comment type="cofactor">
    <cofactor evidence="1 6 7">
        <name>Mg(2+)</name>
        <dbReference type="ChEBI" id="CHEBI:18420"/>
    </cofactor>
</comment>
<protein>
    <recommendedName>
        <fullName evidence="6">DNA-directed DNA/RNA polymerase mu</fullName>
        <ecNumber evidence="6">2.7.7.7</ecNumber>
    </recommendedName>
</protein>
<dbReference type="InterPro" id="IPR001357">
    <property type="entry name" value="BRCT_dom"/>
</dbReference>
<dbReference type="InterPro" id="IPR037160">
    <property type="entry name" value="DNA_Pol_thumb_sf"/>
</dbReference>
<dbReference type="SUPFAM" id="SSF81585">
    <property type="entry name" value="PsbU/PolX domain-like"/>
    <property type="match status" value="1"/>
</dbReference>
<feature type="binding site" evidence="7">
    <location>
        <position position="312"/>
    </location>
    <ligand>
        <name>Mg(2+)</name>
        <dbReference type="ChEBI" id="CHEBI:18420"/>
    </ligand>
</feature>
<dbReference type="GO" id="GO:0003887">
    <property type="term" value="F:DNA-directed DNA polymerase activity"/>
    <property type="evidence" value="ECO:0007669"/>
    <property type="project" value="UniProtKB-UniRule"/>
</dbReference>
<dbReference type="InterPro" id="IPR027421">
    <property type="entry name" value="DNA_pol_lamdba_lyase_dom_sf"/>
</dbReference>
<dbReference type="EC" id="2.7.7.7" evidence="6"/>
<evidence type="ECO:0000256" key="5">
    <source>
        <dbReference type="ARBA" id="ARBA00023242"/>
    </source>
</evidence>
<dbReference type="InterPro" id="IPR022312">
    <property type="entry name" value="DNA_pol_X"/>
</dbReference>
<dbReference type="PRINTS" id="PR00871">
    <property type="entry name" value="DNAPOLXTDT"/>
</dbReference>
<dbReference type="SMART" id="SM00483">
    <property type="entry name" value="POLXc"/>
    <property type="match status" value="1"/>
</dbReference>
<dbReference type="Gene3D" id="3.30.460.10">
    <property type="entry name" value="Beta Polymerase, domain 2"/>
    <property type="match status" value="1"/>
</dbReference>
<dbReference type="Pfam" id="PF14792">
    <property type="entry name" value="DNA_pol_B_palm"/>
    <property type="match status" value="1"/>
</dbReference>
<comment type="subcellular location">
    <subcellularLocation>
        <location evidence="2 6">Nucleus</location>
    </subcellularLocation>
</comment>
<accession>A0A4W3IL52</accession>
<dbReference type="PROSITE" id="PS00522">
    <property type="entry name" value="DNA_POLYMERASE_X"/>
    <property type="match status" value="1"/>
</dbReference>
<dbReference type="AlphaFoldDB" id="A0A4W3IL52"/>
<evidence type="ECO:0000256" key="8">
    <source>
        <dbReference type="SAM" id="MobiDB-lite"/>
    </source>
</evidence>
<reference evidence="11" key="3">
    <citation type="journal article" date="2014" name="Nature">
        <title>Elephant shark genome provides unique insights into gnathostome evolution.</title>
        <authorList>
            <consortium name="International Elephant Shark Genome Sequencing Consortium"/>
            <person name="Venkatesh B."/>
            <person name="Lee A.P."/>
            <person name="Ravi V."/>
            <person name="Maurya A.K."/>
            <person name="Lian M.M."/>
            <person name="Swann J.B."/>
            <person name="Ohta Y."/>
            <person name="Flajnik M.F."/>
            <person name="Sutoh Y."/>
            <person name="Kasahara M."/>
            <person name="Hoon S."/>
            <person name="Gangu V."/>
            <person name="Roy S.W."/>
            <person name="Irimia M."/>
            <person name="Korzh V."/>
            <person name="Kondrychyn I."/>
            <person name="Lim Z.W."/>
            <person name="Tay B.H."/>
            <person name="Tohari S."/>
            <person name="Kong K.W."/>
            <person name="Ho S."/>
            <person name="Lorente-Galdos B."/>
            <person name="Quilez J."/>
            <person name="Marques-Bonet T."/>
            <person name="Raney B.J."/>
            <person name="Ingham P.W."/>
            <person name="Tay A."/>
            <person name="Hillier L.W."/>
            <person name="Minx P."/>
            <person name="Boehm T."/>
            <person name="Wilson R.K."/>
            <person name="Brenner S."/>
            <person name="Warren W.C."/>
        </authorList>
    </citation>
    <scope>NUCLEOTIDE SEQUENCE [LARGE SCALE GENOMIC DNA]</scope>
</reference>
<dbReference type="Pfam" id="PF10391">
    <property type="entry name" value="DNA_pol_lambd_f"/>
    <property type="match status" value="1"/>
</dbReference>
<dbReference type="PROSITE" id="PS50172">
    <property type="entry name" value="BRCT"/>
    <property type="match status" value="1"/>
</dbReference>
<dbReference type="InterPro" id="IPR036420">
    <property type="entry name" value="BRCT_dom_sf"/>
</dbReference>
<comment type="similarity">
    <text evidence="6">Belongs to the DNA polymerase type-X family.</text>
</comment>
<dbReference type="PANTHER" id="PTHR11276:SF40">
    <property type="entry name" value="BRCT DOMAIN-CONTAINING PROTEIN"/>
    <property type="match status" value="1"/>
</dbReference>
<organism evidence="10 11">
    <name type="scientific">Callorhinchus milii</name>
    <name type="common">Ghost shark</name>
    <dbReference type="NCBI Taxonomy" id="7868"/>
    <lineage>
        <taxon>Eukaryota</taxon>
        <taxon>Metazoa</taxon>
        <taxon>Chordata</taxon>
        <taxon>Craniata</taxon>
        <taxon>Vertebrata</taxon>
        <taxon>Chondrichthyes</taxon>
        <taxon>Holocephali</taxon>
        <taxon>Chimaeriformes</taxon>
        <taxon>Callorhinchidae</taxon>
        <taxon>Callorhinchus</taxon>
    </lineage>
</organism>
<evidence type="ECO:0000313" key="10">
    <source>
        <dbReference type="Ensembl" id="ENSCMIP00000021509.1"/>
    </source>
</evidence>
<evidence type="ECO:0000256" key="2">
    <source>
        <dbReference type="ARBA" id="ARBA00004123"/>
    </source>
</evidence>
<dbReference type="Pfam" id="PF14716">
    <property type="entry name" value="HHH_8"/>
    <property type="match status" value="1"/>
</dbReference>
<keyword evidence="11" id="KW-1185">Reference proteome</keyword>
<dbReference type="InterPro" id="IPR019843">
    <property type="entry name" value="DNA_pol-X_BS"/>
</dbReference>
<dbReference type="GO" id="GO:0006303">
    <property type="term" value="P:double-strand break repair via nonhomologous end joining"/>
    <property type="evidence" value="ECO:0007669"/>
    <property type="project" value="TreeGrafter"/>
</dbReference>
<dbReference type="SUPFAM" id="SSF81301">
    <property type="entry name" value="Nucleotidyltransferase"/>
    <property type="match status" value="1"/>
</dbReference>
<dbReference type="Gene3D" id="3.30.210.10">
    <property type="entry name" value="DNA polymerase, thumb domain"/>
    <property type="match status" value="1"/>
</dbReference>
<dbReference type="GeneTree" id="ENSGT00940000158490"/>
<dbReference type="PRINTS" id="PR00869">
    <property type="entry name" value="DNAPOLX"/>
</dbReference>
<dbReference type="GO" id="GO:0005634">
    <property type="term" value="C:nucleus"/>
    <property type="evidence" value="ECO:0007669"/>
    <property type="project" value="UniProtKB-SubCell"/>
</dbReference>
<dbReference type="GO" id="GO:0003677">
    <property type="term" value="F:DNA binding"/>
    <property type="evidence" value="ECO:0007669"/>
    <property type="project" value="UniProtKB-UniRule"/>
</dbReference>
<dbReference type="Gene3D" id="3.40.50.10190">
    <property type="entry name" value="BRCT domain"/>
    <property type="match status" value="1"/>
</dbReference>
<dbReference type="Ensembl" id="ENSCMIT00000021894.1">
    <property type="protein sequence ID" value="ENSCMIP00000021509.1"/>
    <property type="gene ID" value="ENSCMIG00000009782.1"/>
</dbReference>
<dbReference type="CDD" id="cd00141">
    <property type="entry name" value="NT_POLXc"/>
    <property type="match status" value="1"/>
</dbReference>
<evidence type="ECO:0000259" key="9">
    <source>
        <dbReference type="PROSITE" id="PS50172"/>
    </source>
</evidence>